<feature type="domain" description="Peptidase M20 dimerisation" evidence="7">
    <location>
        <begin position="207"/>
        <end position="308"/>
    </location>
</feature>
<evidence type="ECO:0000256" key="1">
    <source>
        <dbReference type="ARBA" id="ARBA00001936"/>
    </source>
</evidence>
<sequence length="413" mass="42656">MIFAPLIQERLDTLAAISAEPGAITRLYLTPEQARAEILVSGWMREAGMSVRRDAVGNLIGRVEGPEPDAPALVIGSHLDTVRNAGRFDGPLGVLTGIGCVAALVREGVRLPVALEVVGFADEEGVRFAATLTGSRAFAGHLDPAALRTTDAAGTTLAAAMRAYGLDPGAVKSAARDPEKILGYLELHIEQGPMLEREGLAVGLVTAISGASRLELTLTGEAGHAGTVAMTERRDALAGAAECVLAIEARCRGEEHLVGTVGRIQALPGAVNTIPGQARFSLDLRAPDDGQRLAALADIEAACRKIAVRRRLGLGVALLHEADAVPCDPALTALVGAAIAEEGHPVLALPSGAGHDGMSVAAIAPIAMLFVRCRGGISHNPAEYASLSDIEAGAAVMLRAIRGFCAERTRSSA</sequence>
<evidence type="ECO:0000256" key="4">
    <source>
        <dbReference type="ARBA" id="ARBA00022723"/>
    </source>
</evidence>
<dbReference type="PANTHER" id="PTHR32494">
    <property type="entry name" value="ALLANTOATE DEIMINASE-RELATED"/>
    <property type="match status" value="1"/>
</dbReference>
<keyword evidence="5 8" id="KW-0378">Hydrolase</keyword>
<keyword evidence="9" id="KW-1185">Reference proteome</keyword>
<dbReference type="EMBL" id="BPRB01000005">
    <property type="protein sequence ID" value="GJE58015.1"/>
    <property type="molecule type" value="Genomic_DNA"/>
</dbReference>
<comment type="subunit">
    <text evidence="3">Homodimer.</text>
</comment>
<comment type="caution">
    <text evidence="8">The sequence shown here is derived from an EMBL/GenBank/DDBJ whole genome shotgun (WGS) entry which is preliminary data.</text>
</comment>
<dbReference type="Pfam" id="PF07687">
    <property type="entry name" value="M20_dimer"/>
    <property type="match status" value="1"/>
</dbReference>
<evidence type="ECO:0000256" key="5">
    <source>
        <dbReference type="ARBA" id="ARBA00022801"/>
    </source>
</evidence>
<gene>
    <name evidence="8" type="primary">amaB</name>
    <name evidence="8" type="ORF">MPOCJGCO_0092</name>
</gene>
<dbReference type="InterPro" id="IPR011650">
    <property type="entry name" value="Peptidase_M20_dimer"/>
</dbReference>
<protein>
    <submittedName>
        <fullName evidence="8">N-carbamoyl-L-amino acid hydrolase</fullName>
    </submittedName>
</protein>
<evidence type="ECO:0000313" key="9">
    <source>
        <dbReference type="Proteomes" id="UP001055057"/>
    </source>
</evidence>
<name>A0ABQ4TS58_9HYPH</name>
<proteinExistence type="inferred from homology"/>
<evidence type="ECO:0000256" key="2">
    <source>
        <dbReference type="ARBA" id="ARBA00006153"/>
    </source>
</evidence>
<keyword evidence="4" id="KW-0479">Metal-binding</keyword>
<evidence type="ECO:0000256" key="6">
    <source>
        <dbReference type="ARBA" id="ARBA00023211"/>
    </source>
</evidence>
<dbReference type="Gene3D" id="3.40.630.10">
    <property type="entry name" value="Zn peptidases"/>
    <property type="match status" value="1"/>
</dbReference>
<dbReference type="CDD" id="cd03884">
    <property type="entry name" value="M20_bAS"/>
    <property type="match status" value="1"/>
</dbReference>
<organism evidence="8 9">
    <name type="scientific">Methylobacterium trifolii</name>
    <dbReference type="NCBI Taxonomy" id="1003092"/>
    <lineage>
        <taxon>Bacteria</taxon>
        <taxon>Pseudomonadati</taxon>
        <taxon>Pseudomonadota</taxon>
        <taxon>Alphaproteobacteria</taxon>
        <taxon>Hyphomicrobiales</taxon>
        <taxon>Methylobacteriaceae</taxon>
        <taxon>Methylobacterium</taxon>
    </lineage>
</organism>
<dbReference type="NCBIfam" id="NF006775">
    <property type="entry name" value="PRK09290.2-5"/>
    <property type="match status" value="1"/>
</dbReference>
<dbReference type="NCBIfam" id="TIGR01879">
    <property type="entry name" value="hydantase"/>
    <property type="match status" value="1"/>
</dbReference>
<dbReference type="RefSeq" id="WP_238180650.1">
    <property type="nucleotide sequence ID" value="NZ_BPRB01000005.1"/>
</dbReference>
<dbReference type="InterPro" id="IPR010158">
    <property type="entry name" value="Amidase_Cbmase"/>
</dbReference>
<dbReference type="PIRSF" id="PIRSF001235">
    <property type="entry name" value="Amidase_carbamoylase"/>
    <property type="match status" value="1"/>
</dbReference>
<dbReference type="SUPFAM" id="SSF53187">
    <property type="entry name" value="Zn-dependent exopeptidases"/>
    <property type="match status" value="1"/>
</dbReference>
<dbReference type="GO" id="GO:0016787">
    <property type="term" value="F:hydrolase activity"/>
    <property type="evidence" value="ECO:0007669"/>
    <property type="project" value="UniProtKB-KW"/>
</dbReference>
<accession>A0ABQ4TS58</accession>
<keyword evidence="6" id="KW-0464">Manganese</keyword>
<comment type="similarity">
    <text evidence="2">Belongs to the peptidase M20 family.</text>
</comment>
<comment type="cofactor">
    <cofactor evidence="1">
        <name>Mn(2+)</name>
        <dbReference type="ChEBI" id="CHEBI:29035"/>
    </cofactor>
</comment>
<dbReference type="NCBIfam" id="NF006771">
    <property type="entry name" value="PRK09290.1-5"/>
    <property type="match status" value="1"/>
</dbReference>
<dbReference type="InterPro" id="IPR036264">
    <property type="entry name" value="Bact_exopeptidase_dim_dom"/>
</dbReference>
<dbReference type="SUPFAM" id="SSF55031">
    <property type="entry name" value="Bacterial exopeptidase dimerisation domain"/>
    <property type="match status" value="1"/>
</dbReference>
<dbReference type="Gene3D" id="3.30.70.360">
    <property type="match status" value="1"/>
</dbReference>
<dbReference type="Proteomes" id="UP001055057">
    <property type="component" value="Unassembled WGS sequence"/>
</dbReference>
<evidence type="ECO:0000256" key="3">
    <source>
        <dbReference type="ARBA" id="ARBA00011738"/>
    </source>
</evidence>
<dbReference type="PANTHER" id="PTHR32494:SF19">
    <property type="entry name" value="ALLANTOATE DEIMINASE-RELATED"/>
    <property type="match status" value="1"/>
</dbReference>
<evidence type="ECO:0000259" key="7">
    <source>
        <dbReference type="Pfam" id="PF07687"/>
    </source>
</evidence>
<dbReference type="InterPro" id="IPR002933">
    <property type="entry name" value="Peptidase_M20"/>
</dbReference>
<dbReference type="Pfam" id="PF01546">
    <property type="entry name" value="Peptidase_M20"/>
    <property type="match status" value="1"/>
</dbReference>
<reference evidence="8" key="1">
    <citation type="journal article" date="2021" name="Front. Microbiol.">
        <title>Comprehensive Comparative Genomics and Phenotyping of Methylobacterium Species.</title>
        <authorList>
            <person name="Alessa O."/>
            <person name="Ogura Y."/>
            <person name="Fujitani Y."/>
            <person name="Takami H."/>
            <person name="Hayashi T."/>
            <person name="Sahin N."/>
            <person name="Tani A."/>
        </authorList>
    </citation>
    <scope>NUCLEOTIDE SEQUENCE</scope>
    <source>
        <strain evidence="8">DSM 23632</strain>
    </source>
</reference>
<reference evidence="8" key="2">
    <citation type="submission" date="2021-08" db="EMBL/GenBank/DDBJ databases">
        <authorList>
            <person name="Tani A."/>
            <person name="Ola A."/>
            <person name="Ogura Y."/>
            <person name="Katsura K."/>
            <person name="Hayashi T."/>
        </authorList>
    </citation>
    <scope>NUCLEOTIDE SEQUENCE</scope>
    <source>
        <strain evidence="8">DSM 23632</strain>
    </source>
</reference>
<evidence type="ECO:0000313" key="8">
    <source>
        <dbReference type="EMBL" id="GJE58015.1"/>
    </source>
</evidence>